<dbReference type="InterPro" id="IPR026906">
    <property type="entry name" value="LRR_5"/>
</dbReference>
<name>A0ABW1TE59_9LACO</name>
<keyword evidence="1" id="KW-0134">Cell wall</keyword>
<comment type="caution">
    <text evidence="8">The sequence shown here is derived from an EMBL/GenBank/DDBJ whole genome shotgun (WGS) entry which is preliminary data.</text>
</comment>
<feature type="compositionally biased region" description="Low complexity" evidence="5">
    <location>
        <begin position="1017"/>
        <end position="1050"/>
    </location>
</feature>
<dbReference type="InterPro" id="IPR022038">
    <property type="entry name" value="Ig-like_bact"/>
</dbReference>
<proteinExistence type="predicted"/>
<dbReference type="Pfam" id="PF13306">
    <property type="entry name" value="LRR_5"/>
    <property type="match status" value="2"/>
</dbReference>
<sequence>MREKGTTKARRNERQWVALALATTAIGVGAITAVPVTNAKADTVTSASTTSEDEGEKTPANGLTITSAAEASSTATASQSTATSSSAVSATAVSSTSSSTVSAISSATAPASSAASTTNVASSVATIAPTSTVASVASSQGIAATNLASSAASQSTVASSASVTIAQPTQSTPASTVETASTVFNWQTDETTGTASIMGVNQAVSGLLNLPSTYVANGKTYQVTSIGPDAFASQTGLTTGLTGVTFGNGLQSIGESAFAYLNNLKTANFTADQALTTIGSQAFVGTGLTQITLPNSVTTIGSDAFKYVGGITTLQLPTNLVSLGAGSFSENLNLTTADLTPATGLTTIGNEAFAGDGLTALTIPATVQDIDVGAFMTNQQLTDVRFASASQLVTIADSAFMYDTALKTVTLPDSVQTIGAQAFLSDQSLQTVSLGSGVRNIDANAFTYDGKLTTVDLSRATQLVAIGDGAFEYAGLSGTLTLPANVQSLGNLAFAGNQITTLNLDNALQSLGNDVFGSNQLVQITGPALPGLAQNQFVTIFADPHDLTVTDLLSVKVGQLTPADVTVSAVANATYQNGQFVVTPGQSSFTFDWSLANAVGATVYAGQATVILSDPAIKAINSTVLAGSVWQPADNFVSATAPDHSVVPFSAVTVTGTVDSMVAGTYPITYNYQDASSTITVTVTKRPGTYQLVGAPQVTYTGERPSLVPADYQVDLPDGQTYTPQFGDLTTTAEATVGTYSVTLTPAGMAHLQALPESDIYDWTLGGQGSLQVIPASVTITIENESKVVGDMGPTILANVSGLPTMGAPLNYTIQRVVGETAGTYPISAVLGLNPNYDVTVLNGVLTITAAPVSSVTKPAQSAASVQSSSAATSGGATSSSVATTKPDSATSIASSAAAPATSASQAASSTATSGTSNSQAASSAAKGSQSASSAATAVTSGSQVTSNTATPTTGDSEAASSAAAPATSASQAASSAATSETSNSQAASSAFKGSQSAASAATAVTSGSQAVSAATSATSSSQSASNAVTPATSPSSSATAPGSSVATSSQVSPIVQLGSTADSAAAPTTSNAPDRTGETHTVTGDVAVPATAKKAEKQGKPQVEVDRVMGKQPTTKFQSTVQASAKDLASKATKHGEKAVQLRKAPAKPARWQYSSQSARQATLPQTGEHTTADWSVLGILLGVLGVLGFRRRRD</sequence>
<feature type="compositionally biased region" description="Low complexity" evidence="5">
    <location>
        <begin position="938"/>
        <end position="947"/>
    </location>
</feature>
<dbReference type="Gene3D" id="2.60.40.10">
    <property type="entry name" value="Immunoglobulins"/>
    <property type="match status" value="1"/>
</dbReference>
<dbReference type="Proteomes" id="UP001596283">
    <property type="component" value="Unassembled WGS sequence"/>
</dbReference>
<feature type="compositionally biased region" description="Low complexity" evidence="5">
    <location>
        <begin position="957"/>
        <end position="967"/>
    </location>
</feature>
<dbReference type="InterPro" id="IPR032675">
    <property type="entry name" value="LRR_dom_sf"/>
</dbReference>
<dbReference type="InterPro" id="IPR013783">
    <property type="entry name" value="Ig-like_fold"/>
</dbReference>
<evidence type="ECO:0000313" key="8">
    <source>
        <dbReference type="EMBL" id="MFC6259492.1"/>
    </source>
</evidence>
<gene>
    <name evidence="8" type="ORF">ACFP1C_00890</name>
</gene>
<feature type="compositionally biased region" description="Low complexity" evidence="5">
    <location>
        <begin position="1060"/>
        <end position="1075"/>
    </location>
</feature>
<feature type="domain" description="Gram-positive cocci surface proteins LPxTG" evidence="7">
    <location>
        <begin position="1165"/>
        <end position="1196"/>
    </location>
</feature>
<protein>
    <submittedName>
        <fullName evidence="8">Leucine-rich repeat protein</fullName>
    </submittedName>
</protein>
<evidence type="ECO:0000256" key="2">
    <source>
        <dbReference type="ARBA" id="ARBA00022525"/>
    </source>
</evidence>
<feature type="region of interest" description="Disordered" evidence="5">
    <location>
        <begin position="865"/>
        <end position="922"/>
    </location>
</feature>
<keyword evidence="9" id="KW-1185">Reference proteome</keyword>
<evidence type="ECO:0000256" key="5">
    <source>
        <dbReference type="SAM" id="MobiDB-lite"/>
    </source>
</evidence>
<evidence type="ECO:0000256" key="6">
    <source>
        <dbReference type="SAM" id="Phobius"/>
    </source>
</evidence>
<feature type="region of interest" description="Disordered" evidence="5">
    <location>
        <begin position="1017"/>
        <end position="1141"/>
    </location>
</feature>
<evidence type="ECO:0000259" key="7">
    <source>
        <dbReference type="PROSITE" id="PS50847"/>
    </source>
</evidence>
<dbReference type="PROSITE" id="PS50847">
    <property type="entry name" value="GRAM_POS_ANCHORING"/>
    <property type="match status" value="1"/>
</dbReference>
<evidence type="ECO:0000256" key="4">
    <source>
        <dbReference type="ARBA" id="ARBA00023088"/>
    </source>
</evidence>
<evidence type="ECO:0000313" key="9">
    <source>
        <dbReference type="Proteomes" id="UP001596283"/>
    </source>
</evidence>
<dbReference type="Gene3D" id="3.80.10.10">
    <property type="entry name" value="Ribonuclease Inhibitor"/>
    <property type="match status" value="2"/>
</dbReference>
<dbReference type="InterPro" id="IPR053139">
    <property type="entry name" value="Surface_bspA-like"/>
</dbReference>
<feature type="transmembrane region" description="Helical" evidence="6">
    <location>
        <begin position="1174"/>
        <end position="1191"/>
    </location>
</feature>
<keyword evidence="3" id="KW-0732">Signal</keyword>
<dbReference type="Pfam" id="PF07523">
    <property type="entry name" value="Big_3"/>
    <property type="match status" value="1"/>
</dbReference>
<evidence type="ECO:0000256" key="1">
    <source>
        <dbReference type="ARBA" id="ARBA00022512"/>
    </source>
</evidence>
<evidence type="ECO:0000256" key="3">
    <source>
        <dbReference type="ARBA" id="ARBA00022729"/>
    </source>
</evidence>
<keyword evidence="2" id="KW-0964">Secreted</keyword>
<reference evidence="9" key="1">
    <citation type="journal article" date="2019" name="Int. J. Syst. Evol. Microbiol.">
        <title>The Global Catalogue of Microorganisms (GCM) 10K type strain sequencing project: providing services to taxonomists for standard genome sequencing and annotation.</title>
        <authorList>
            <consortium name="The Broad Institute Genomics Platform"/>
            <consortium name="The Broad Institute Genome Sequencing Center for Infectious Disease"/>
            <person name="Wu L."/>
            <person name="Ma J."/>
        </authorList>
    </citation>
    <scope>NUCLEOTIDE SEQUENCE [LARGE SCALE GENOMIC DNA]</scope>
    <source>
        <strain evidence="9">CCM 8908</strain>
    </source>
</reference>
<dbReference type="Pfam" id="PF18676">
    <property type="entry name" value="MBG_2"/>
    <property type="match status" value="1"/>
</dbReference>
<keyword evidence="6" id="KW-0812">Transmembrane</keyword>
<keyword evidence="6" id="KW-0472">Membrane</keyword>
<accession>A0ABW1TE59</accession>
<dbReference type="PANTHER" id="PTHR45661">
    <property type="entry name" value="SURFACE ANTIGEN"/>
    <property type="match status" value="1"/>
</dbReference>
<dbReference type="PANTHER" id="PTHR45661:SF3">
    <property type="entry name" value="IG-LIKE DOMAIN-CONTAINING PROTEIN"/>
    <property type="match status" value="1"/>
</dbReference>
<dbReference type="EMBL" id="JBHSSI010000010">
    <property type="protein sequence ID" value="MFC6259492.1"/>
    <property type="molecule type" value="Genomic_DNA"/>
</dbReference>
<feature type="region of interest" description="Disordered" evidence="5">
    <location>
        <begin position="938"/>
        <end position="967"/>
    </location>
</feature>
<feature type="compositionally biased region" description="Polar residues" evidence="5">
    <location>
        <begin position="1113"/>
        <end position="1124"/>
    </location>
</feature>
<dbReference type="RefSeq" id="WP_125685556.1">
    <property type="nucleotide sequence ID" value="NZ_JBHSSI010000010.1"/>
</dbReference>
<dbReference type="SUPFAM" id="SSF52058">
    <property type="entry name" value="L domain-like"/>
    <property type="match status" value="1"/>
</dbReference>
<dbReference type="InterPro" id="IPR019931">
    <property type="entry name" value="LPXTG_anchor"/>
</dbReference>
<organism evidence="8 9">
    <name type="scientific">Levilactobacillus fujinensis</name>
    <dbReference type="NCBI Taxonomy" id="2486024"/>
    <lineage>
        <taxon>Bacteria</taxon>
        <taxon>Bacillati</taxon>
        <taxon>Bacillota</taxon>
        <taxon>Bacilli</taxon>
        <taxon>Lactobacillales</taxon>
        <taxon>Lactobacillaceae</taxon>
        <taxon>Levilactobacillus</taxon>
    </lineage>
</organism>
<keyword evidence="6" id="KW-1133">Transmembrane helix</keyword>
<feature type="compositionally biased region" description="Basic and acidic residues" evidence="5">
    <location>
        <begin position="1094"/>
        <end position="1110"/>
    </location>
</feature>
<dbReference type="InterPro" id="IPR041286">
    <property type="entry name" value="MBG_2"/>
</dbReference>
<dbReference type="NCBIfam" id="TIGR01167">
    <property type="entry name" value="LPXTG_anchor"/>
    <property type="match status" value="1"/>
</dbReference>
<keyword evidence="4" id="KW-0572">Peptidoglycan-anchor</keyword>
<dbReference type="Pfam" id="PF00746">
    <property type="entry name" value="Gram_pos_anchor"/>
    <property type="match status" value="1"/>
</dbReference>